<feature type="region of interest" description="Disordered" evidence="4">
    <location>
        <begin position="250"/>
        <end position="272"/>
    </location>
</feature>
<dbReference type="GO" id="GO:0008236">
    <property type="term" value="F:serine-type peptidase activity"/>
    <property type="evidence" value="ECO:0007669"/>
    <property type="project" value="UniProtKB-KW"/>
</dbReference>
<feature type="transmembrane region" description="Helical" evidence="5">
    <location>
        <begin position="21"/>
        <end position="40"/>
    </location>
</feature>
<dbReference type="Proteomes" id="UP000077202">
    <property type="component" value="Unassembled WGS sequence"/>
</dbReference>
<feature type="region of interest" description="Disordered" evidence="4">
    <location>
        <begin position="591"/>
        <end position="625"/>
    </location>
</feature>
<feature type="region of interest" description="Disordered" evidence="4">
    <location>
        <begin position="364"/>
        <end position="398"/>
    </location>
</feature>
<evidence type="ECO:0000256" key="1">
    <source>
        <dbReference type="ARBA" id="ARBA00022670"/>
    </source>
</evidence>
<keyword evidence="5" id="KW-0472">Membrane</keyword>
<evidence type="ECO:0000256" key="4">
    <source>
        <dbReference type="SAM" id="MobiDB-lite"/>
    </source>
</evidence>
<feature type="compositionally biased region" description="Low complexity" evidence="4">
    <location>
        <begin position="905"/>
        <end position="921"/>
    </location>
</feature>
<evidence type="ECO:0000256" key="2">
    <source>
        <dbReference type="ARBA" id="ARBA00022801"/>
    </source>
</evidence>
<feature type="compositionally biased region" description="Polar residues" evidence="4">
    <location>
        <begin position="591"/>
        <end position="603"/>
    </location>
</feature>
<dbReference type="PROSITE" id="PS00138">
    <property type="entry name" value="SUBTILASE_SER"/>
    <property type="match status" value="1"/>
</dbReference>
<gene>
    <name evidence="6" type="ORF">AXG93_4421s1300</name>
</gene>
<proteinExistence type="predicted"/>
<protein>
    <submittedName>
        <fullName evidence="6">Uncharacterized protein</fullName>
    </submittedName>
</protein>
<feature type="compositionally biased region" description="Basic and acidic residues" evidence="4">
    <location>
        <begin position="142"/>
        <end position="164"/>
    </location>
</feature>
<feature type="region of interest" description="Disordered" evidence="4">
    <location>
        <begin position="142"/>
        <end position="176"/>
    </location>
</feature>
<feature type="compositionally biased region" description="Basic and acidic residues" evidence="4">
    <location>
        <begin position="867"/>
        <end position="882"/>
    </location>
</feature>
<evidence type="ECO:0000256" key="5">
    <source>
        <dbReference type="SAM" id="Phobius"/>
    </source>
</evidence>
<feature type="region of interest" description="Disordered" evidence="4">
    <location>
        <begin position="517"/>
        <end position="548"/>
    </location>
</feature>
<evidence type="ECO:0000313" key="7">
    <source>
        <dbReference type="Proteomes" id="UP000077202"/>
    </source>
</evidence>
<feature type="region of interest" description="Disordered" evidence="4">
    <location>
        <begin position="739"/>
        <end position="760"/>
    </location>
</feature>
<sequence length="968" mass="108020">MISIYTDHPATPLDSWLSKNWQCILGFPVAILACVIPYLLCIHSFVVPDNYESCARTHRQIHSSSQVKDTMVLKARRSYFYFLSFAKKKGVSCAPRRSSVFARVGKVQKPLLSRPDWDNTIHDLSAWKLTPKQLEARRTAFRTLPEHRSEDDRFRSTGEGDANRAEQWTNGHKGTSAAKPATAAAAADALKPLPYPNLLKKRNRVGKENKKSALVQAPKLHLARKTHKSTDSSTKILTPFERAAHATIRYPQASNQTTEQETESGRNQTLRSTPTVDFEDEVKQFEARTRKFLVQGLKSSSVQSTKCVAGRRRSDKRIVIERKACPNSAKKLRTLKLLLSRARMDKSDSSDDDSSVSGPWGSSISGFKTVMHSTPQHHHHRKRYNRKSQEGAPDIKAGRLSSKSNYWDLQPQNELVNYEQPVEAASKPRVKLQNRHLGSIQVSRLAQIRSGMYVQEFQQHMLKCQHDLTQEFKEFKISISKQIMNLQVNTLHPLMWTSLLRREEQLDIDTVLEFQKRKDSHKAETRAQSSYRTGADSPAHEGVGDNVELPTYSSLKVRKDVIKPASPSSGESSHMPLFSCYESQYTASRKSSAQTRSIHGSENGSRRPSCAAEAPGPEPHIFNNPIYHVQTSSDKRGEISDSDTSVSSVELAKFFTGRNGHQHQHLKTESHSNGDGYRMRSDEPSLANHGTKSPSNLRMLGIEEKKTYSLVPYGSAQNQAEATAIRLPEGDISENSYGENRIESNGHAQSSTVRAGGSNEQSLRQNNARCQHNDALRPVNKMVNIPPFPGIATYRMQQPLATEEDSTVHHDLELRLGNSGITSGRASPNDYRNRLSPTISRPLSTTGNWENVPSSSIIALSVTDGHQMPKRERSDSAQERPHSRNAKVIKNADEREVFTLRGTQAAPSTVTETVTPTRATTPDPPKKESQPETTNGIMRFQGRSSRGGVAWTVSEPPGSAKKLRNAAA</sequence>
<organism evidence="6 7">
    <name type="scientific">Marchantia polymorpha subsp. ruderalis</name>
    <dbReference type="NCBI Taxonomy" id="1480154"/>
    <lineage>
        <taxon>Eukaryota</taxon>
        <taxon>Viridiplantae</taxon>
        <taxon>Streptophyta</taxon>
        <taxon>Embryophyta</taxon>
        <taxon>Marchantiophyta</taxon>
        <taxon>Marchantiopsida</taxon>
        <taxon>Marchantiidae</taxon>
        <taxon>Marchantiales</taxon>
        <taxon>Marchantiaceae</taxon>
        <taxon>Marchantia</taxon>
    </lineage>
</organism>
<feature type="region of interest" description="Disordered" evidence="4">
    <location>
        <begin position="655"/>
        <end position="695"/>
    </location>
</feature>
<accession>A0A176WFT2</accession>
<evidence type="ECO:0000313" key="6">
    <source>
        <dbReference type="EMBL" id="OAE31977.1"/>
    </source>
</evidence>
<keyword evidence="3" id="KW-0720">Serine protease</keyword>
<keyword evidence="5" id="KW-1133">Transmembrane helix</keyword>
<keyword evidence="2" id="KW-0378">Hydrolase</keyword>
<reference evidence="6" key="1">
    <citation type="submission" date="2016-03" db="EMBL/GenBank/DDBJ databases">
        <title>Mechanisms controlling the formation of the plant cell surface in tip-growing cells are functionally conserved among land plants.</title>
        <authorList>
            <person name="Honkanen S."/>
            <person name="Jones V.A."/>
            <person name="Morieri G."/>
            <person name="Champion C."/>
            <person name="Hetherington A.J."/>
            <person name="Kelly S."/>
            <person name="Saint-Marcoux D."/>
            <person name="Proust H."/>
            <person name="Prescott H."/>
            <person name="Dolan L."/>
        </authorList>
    </citation>
    <scope>NUCLEOTIDE SEQUENCE [LARGE SCALE GENOMIC DNA]</scope>
    <source>
        <tissue evidence="6">Whole gametophyte</tissue>
    </source>
</reference>
<feature type="compositionally biased region" description="Polar residues" evidence="4">
    <location>
        <begin position="252"/>
        <end position="272"/>
    </location>
</feature>
<feature type="compositionally biased region" description="Polar residues" evidence="4">
    <location>
        <begin position="835"/>
        <end position="858"/>
    </location>
</feature>
<dbReference type="AlphaFoldDB" id="A0A176WFT2"/>
<evidence type="ECO:0000256" key="3">
    <source>
        <dbReference type="ARBA" id="ARBA00022825"/>
    </source>
</evidence>
<comment type="caution">
    <text evidence="6">The sequence shown here is derived from an EMBL/GenBank/DDBJ whole genome shotgun (WGS) entry which is preliminary data.</text>
</comment>
<feature type="compositionally biased region" description="Basic and acidic residues" evidence="4">
    <location>
        <begin position="666"/>
        <end position="683"/>
    </location>
</feature>
<name>A0A176WFT2_MARPO</name>
<feature type="compositionally biased region" description="Basic residues" evidence="4">
    <location>
        <begin position="375"/>
        <end position="386"/>
    </location>
</feature>
<dbReference type="EMBL" id="LVLJ01000930">
    <property type="protein sequence ID" value="OAE31977.1"/>
    <property type="molecule type" value="Genomic_DNA"/>
</dbReference>
<keyword evidence="1" id="KW-0645">Protease</keyword>
<feature type="region of interest" description="Disordered" evidence="4">
    <location>
        <begin position="818"/>
        <end position="968"/>
    </location>
</feature>
<dbReference type="InterPro" id="IPR023828">
    <property type="entry name" value="Peptidase_S8_Ser-AS"/>
</dbReference>
<keyword evidence="5" id="KW-0812">Transmembrane</keyword>
<feature type="compositionally biased region" description="Polar residues" evidence="4">
    <location>
        <begin position="746"/>
        <end position="760"/>
    </location>
</feature>
<keyword evidence="7" id="KW-1185">Reference proteome</keyword>
<dbReference type="GO" id="GO:0006508">
    <property type="term" value="P:proteolysis"/>
    <property type="evidence" value="ECO:0007669"/>
    <property type="project" value="UniProtKB-KW"/>
</dbReference>